<organism evidence="1 2">
    <name type="scientific">Tachysurus vachellii</name>
    <name type="common">Darkbarbel catfish</name>
    <name type="synonym">Pelteobagrus vachellii</name>
    <dbReference type="NCBI Taxonomy" id="175792"/>
    <lineage>
        <taxon>Eukaryota</taxon>
        <taxon>Metazoa</taxon>
        <taxon>Chordata</taxon>
        <taxon>Craniata</taxon>
        <taxon>Vertebrata</taxon>
        <taxon>Euteleostomi</taxon>
        <taxon>Actinopterygii</taxon>
        <taxon>Neopterygii</taxon>
        <taxon>Teleostei</taxon>
        <taxon>Ostariophysi</taxon>
        <taxon>Siluriformes</taxon>
        <taxon>Bagridae</taxon>
        <taxon>Tachysurus</taxon>
    </lineage>
</organism>
<reference evidence="1" key="1">
    <citation type="submission" date="2023-08" db="EMBL/GenBank/DDBJ databases">
        <title>Pelteobagrus vachellii genome.</title>
        <authorList>
            <person name="Liu H."/>
        </authorList>
    </citation>
    <scope>NUCLEOTIDE SEQUENCE</scope>
    <source>
        <strain evidence="1">PRFRI_2022a</strain>
        <tissue evidence="1">Muscle</tissue>
    </source>
</reference>
<dbReference type="AlphaFoldDB" id="A0AA88J560"/>
<proteinExistence type="predicted"/>
<keyword evidence="2" id="KW-1185">Reference proteome</keyword>
<protein>
    <submittedName>
        <fullName evidence="1">Uncharacterized protein</fullName>
    </submittedName>
</protein>
<sequence length="68" mass="7088">MKRSDAAYLNWGHVVEINESGPQGVPQGSKFTSVNLMPRVVCAGKAVAEASVGSQAASRAAQTTRLNS</sequence>
<dbReference type="EMBL" id="JAVHJS010000023">
    <property type="protein sequence ID" value="KAK2819537.1"/>
    <property type="molecule type" value="Genomic_DNA"/>
</dbReference>
<accession>A0AA88J560</accession>
<name>A0AA88J560_TACVA</name>
<gene>
    <name evidence="1" type="ORF">Q7C36_021183</name>
</gene>
<dbReference type="Proteomes" id="UP001187315">
    <property type="component" value="Unassembled WGS sequence"/>
</dbReference>
<comment type="caution">
    <text evidence="1">The sequence shown here is derived from an EMBL/GenBank/DDBJ whole genome shotgun (WGS) entry which is preliminary data.</text>
</comment>
<evidence type="ECO:0000313" key="2">
    <source>
        <dbReference type="Proteomes" id="UP001187315"/>
    </source>
</evidence>
<evidence type="ECO:0000313" key="1">
    <source>
        <dbReference type="EMBL" id="KAK2819537.1"/>
    </source>
</evidence>